<dbReference type="Pfam" id="PF13559">
    <property type="entry name" value="DUF4129"/>
    <property type="match status" value="1"/>
</dbReference>
<dbReference type="Proteomes" id="UP001139158">
    <property type="component" value="Unassembled WGS sequence"/>
</dbReference>
<evidence type="ECO:0000313" key="4">
    <source>
        <dbReference type="Proteomes" id="UP001139158"/>
    </source>
</evidence>
<feature type="domain" description="Protein-glutamine gamma-glutamyltransferase-like C-terminal" evidence="2">
    <location>
        <begin position="138"/>
        <end position="206"/>
    </location>
</feature>
<gene>
    <name evidence="3" type="ORF">LJ757_02915</name>
</gene>
<protein>
    <submittedName>
        <fullName evidence="3">DUF4129 domain-containing protein</fullName>
    </submittedName>
</protein>
<accession>A0A9X1SAL3</accession>
<dbReference type="EMBL" id="JAJFZV010000001">
    <property type="protein sequence ID" value="MCC3296755.1"/>
    <property type="molecule type" value="Genomic_DNA"/>
</dbReference>
<dbReference type="InterPro" id="IPR030659">
    <property type="entry name" value="SecY_CS"/>
</dbReference>
<organism evidence="3 4">
    <name type="scientific">Arthrobacter caoxuetaonis</name>
    <dbReference type="NCBI Taxonomy" id="2886935"/>
    <lineage>
        <taxon>Bacteria</taxon>
        <taxon>Bacillati</taxon>
        <taxon>Actinomycetota</taxon>
        <taxon>Actinomycetes</taxon>
        <taxon>Micrococcales</taxon>
        <taxon>Micrococcaceae</taxon>
        <taxon>Arthrobacter</taxon>
    </lineage>
</organism>
<keyword evidence="1" id="KW-1133">Transmembrane helix</keyword>
<reference evidence="3" key="1">
    <citation type="submission" date="2021-10" db="EMBL/GenBank/DDBJ databases">
        <title>Novel species in genus Arthrobacter.</title>
        <authorList>
            <person name="Liu Y."/>
        </authorList>
    </citation>
    <scope>NUCLEOTIDE SEQUENCE</scope>
    <source>
        <strain evidence="3">Zg-Y453</strain>
    </source>
</reference>
<comment type="caution">
    <text evidence="3">The sequence shown here is derived from an EMBL/GenBank/DDBJ whole genome shotgun (WGS) entry which is preliminary data.</text>
</comment>
<dbReference type="AlphaFoldDB" id="A0A9X1SAL3"/>
<keyword evidence="1" id="KW-0812">Transmembrane</keyword>
<keyword evidence="4" id="KW-1185">Reference proteome</keyword>
<evidence type="ECO:0000256" key="1">
    <source>
        <dbReference type="SAM" id="Phobius"/>
    </source>
</evidence>
<feature type="transmembrane region" description="Helical" evidence="1">
    <location>
        <begin position="71"/>
        <end position="90"/>
    </location>
</feature>
<evidence type="ECO:0000313" key="3">
    <source>
        <dbReference type="EMBL" id="MCC3296755.1"/>
    </source>
</evidence>
<sequence>MIFPLYLRSAVPFDVPVEPDDRQARQWLETELARPEYQDARPGWAEQLIAAVLEWLGDVLSGIQGLGSGTGVLLLGLGALVVLAFAVLVIRPRLNARRKPPEGIFEDAAAEQDAAGHRQLAEHAAAAGDWDTALAERLRAVLRSAEERVILDRRPGRTASEAGAALSSVFPTAGTDIRWLSARFDEVKYGGAHAGAADSERAARLDAELLRTEPVQAHLRTDPALAVPK</sequence>
<proteinExistence type="predicted"/>
<dbReference type="InterPro" id="IPR025403">
    <property type="entry name" value="TgpA-like_C"/>
</dbReference>
<keyword evidence="1" id="KW-0472">Membrane</keyword>
<dbReference type="PROSITE" id="PS00756">
    <property type="entry name" value="SECY_2"/>
    <property type="match status" value="1"/>
</dbReference>
<evidence type="ECO:0000259" key="2">
    <source>
        <dbReference type="Pfam" id="PF13559"/>
    </source>
</evidence>
<name>A0A9X1SAL3_9MICC</name>
<dbReference type="RefSeq" id="WP_227894485.1">
    <property type="nucleotide sequence ID" value="NZ_CP099466.1"/>
</dbReference>